<evidence type="ECO:0000256" key="9">
    <source>
        <dbReference type="ARBA" id="ARBA00023033"/>
    </source>
</evidence>
<dbReference type="PANTHER" id="PTHR47943:SF2">
    <property type="entry name" value="CYTOCHROME P450"/>
    <property type="match status" value="1"/>
</dbReference>
<evidence type="ECO:0008006" key="16">
    <source>
        <dbReference type="Google" id="ProtNLM"/>
    </source>
</evidence>
<evidence type="ECO:0000256" key="3">
    <source>
        <dbReference type="ARBA" id="ARBA00004721"/>
    </source>
</evidence>
<evidence type="ECO:0000256" key="6">
    <source>
        <dbReference type="ARBA" id="ARBA00022723"/>
    </source>
</evidence>
<keyword evidence="15" id="KW-1185">Reference proteome</keyword>
<dbReference type="InterPro" id="IPR036396">
    <property type="entry name" value="Cyt_P450_sf"/>
</dbReference>
<feature type="binding site" description="axial binding residue" evidence="11">
    <location>
        <position position="433"/>
    </location>
    <ligand>
        <name>heme</name>
        <dbReference type="ChEBI" id="CHEBI:30413"/>
    </ligand>
    <ligandPart>
        <name>Fe</name>
        <dbReference type="ChEBI" id="CHEBI:18248"/>
    </ligandPart>
</feature>
<evidence type="ECO:0000313" key="14">
    <source>
        <dbReference type="EMBL" id="KAJ9550566.1"/>
    </source>
</evidence>
<evidence type="ECO:0000256" key="12">
    <source>
        <dbReference type="RuleBase" id="RU000461"/>
    </source>
</evidence>
<dbReference type="GO" id="GO:0051762">
    <property type="term" value="P:sesquiterpene biosynthetic process"/>
    <property type="evidence" value="ECO:0007669"/>
    <property type="project" value="UniProtKB-ARBA"/>
</dbReference>
<dbReference type="GO" id="GO:0016712">
    <property type="term" value="F:oxidoreductase activity, acting on paired donors, with incorporation or reduction of molecular oxygen, reduced flavin or flavoprotein as one donor, and incorporation of one atom of oxygen"/>
    <property type="evidence" value="ECO:0007669"/>
    <property type="project" value="UniProtKB-ARBA"/>
</dbReference>
<comment type="subcellular location">
    <subcellularLocation>
        <location evidence="2">Membrane</location>
    </subcellularLocation>
</comment>
<dbReference type="PRINTS" id="PR00463">
    <property type="entry name" value="EP450I"/>
</dbReference>
<dbReference type="InterPro" id="IPR017972">
    <property type="entry name" value="Cyt_P450_CS"/>
</dbReference>
<evidence type="ECO:0000256" key="11">
    <source>
        <dbReference type="PIRSR" id="PIRSR602401-1"/>
    </source>
</evidence>
<evidence type="ECO:0000256" key="5">
    <source>
        <dbReference type="ARBA" id="ARBA00022617"/>
    </source>
</evidence>
<evidence type="ECO:0000256" key="1">
    <source>
        <dbReference type="ARBA" id="ARBA00001971"/>
    </source>
</evidence>
<proteinExistence type="inferred from homology"/>
<reference evidence="14" key="1">
    <citation type="submission" date="2023-03" db="EMBL/GenBank/DDBJ databases">
        <title>Chromosome-scale reference genome and RAD-based genetic map of yellow starthistle (Centaurea solstitialis) reveal putative structural variation and QTLs associated with invader traits.</title>
        <authorList>
            <person name="Reatini B."/>
            <person name="Cang F.A."/>
            <person name="Jiang Q."/>
            <person name="Mckibben M.T.W."/>
            <person name="Barker M.S."/>
            <person name="Rieseberg L.H."/>
            <person name="Dlugosch K.M."/>
        </authorList>
    </citation>
    <scope>NUCLEOTIDE SEQUENCE</scope>
    <source>
        <strain evidence="14">CAN-66</strain>
        <tissue evidence="14">Leaf</tissue>
    </source>
</reference>
<protein>
    <recommendedName>
        <fullName evidence="16">Cytochrome P450</fullName>
    </recommendedName>
</protein>
<sequence>MLPFILSLLLVLIGISFGTTHLRRKKLPPGPLPLPIIGSIHLLGKLPHRVLRNLSLKYGPIMSIRLGNVETVVLSSPDSARLFLGTHDANFSSRPQIQASEHLSYGAKGMAYTPYGPYWRSMRKLCTVELLSVAKINDSRGMRREEIGVIMKEIGECVTRNEVVNLSETVGRLIENMTFRMLFGRTGYEGADFRSLANEGSEVIGAFNLGDYVPMLAPLDLQGSTRRIKSLSKKYDEMIESLINKREQDRSLQGLIQWILLIYYCHNSDKPNDPSHGIDRKGTKAILLDMIVGAIDASTTSTEWVLSLLIKHPRVMKKLQQELSDVVGNKREVDETHLTKLSYLHMVIKETFRLYPAAPLLVPRESINDIVINGYHIPKKTLVLVNFWAFGRDSKVWSKNCNEFLPERFLDKDVDFRGHDFELIPFGTGRRGCPGMNLGLINVGLIVSQLVHSFNWDLPSGMSPVELDMTEKFGLSMPRAKPLVAIPTYRLYE</sequence>
<feature type="chain" id="PRO_5041413115" description="Cytochrome P450" evidence="13">
    <location>
        <begin position="19"/>
        <end position="493"/>
    </location>
</feature>
<keyword evidence="5 11" id="KW-0349">Heme</keyword>
<dbReference type="PROSITE" id="PS00086">
    <property type="entry name" value="CYTOCHROME_P450"/>
    <property type="match status" value="1"/>
</dbReference>
<comment type="cofactor">
    <cofactor evidence="1 11">
        <name>heme</name>
        <dbReference type="ChEBI" id="CHEBI:30413"/>
    </cofactor>
</comment>
<dbReference type="Pfam" id="PF00067">
    <property type="entry name" value="p450"/>
    <property type="match status" value="1"/>
</dbReference>
<evidence type="ECO:0000256" key="13">
    <source>
        <dbReference type="SAM" id="SignalP"/>
    </source>
</evidence>
<dbReference type="AlphaFoldDB" id="A0AA38WJC0"/>
<dbReference type="EMBL" id="JARYMX010000004">
    <property type="protein sequence ID" value="KAJ9550566.1"/>
    <property type="molecule type" value="Genomic_DNA"/>
</dbReference>
<keyword evidence="7 12" id="KW-0560">Oxidoreductase</keyword>
<comment type="similarity">
    <text evidence="4 12">Belongs to the cytochrome P450 family.</text>
</comment>
<keyword evidence="6 11" id="KW-0479">Metal-binding</keyword>
<evidence type="ECO:0000313" key="15">
    <source>
        <dbReference type="Proteomes" id="UP001172457"/>
    </source>
</evidence>
<evidence type="ECO:0000256" key="4">
    <source>
        <dbReference type="ARBA" id="ARBA00010617"/>
    </source>
</evidence>
<dbReference type="GO" id="GO:0016020">
    <property type="term" value="C:membrane"/>
    <property type="evidence" value="ECO:0007669"/>
    <property type="project" value="UniProtKB-SubCell"/>
</dbReference>
<evidence type="ECO:0000256" key="8">
    <source>
        <dbReference type="ARBA" id="ARBA00023004"/>
    </source>
</evidence>
<dbReference type="GO" id="GO:0005506">
    <property type="term" value="F:iron ion binding"/>
    <property type="evidence" value="ECO:0007669"/>
    <property type="project" value="InterPro"/>
</dbReference>
<feature type="signal peptide" evidence="13">
    <location>
        <begin position="1"/>
        <end position="18"/>
    </location>
</feature>
<dbReference type="FunFam" id="1.10.630.10:FF:000011">
    <property type="entry name" value="Cytochrome P450 83B1"/>
    <property type="match status" value="1"/>
</dbReference>
<evidence type="ECO:0000256" key="2">
    <source>
        <dbReference type="ARBA" id="ARBA00004370"/>
    </source>
</evidence>
<dbReference type="GO" id="GO:0020037">
    <property type="term" value="F:heme binding"/>
    <property type="evidence" value="ECO:0007669"/>
    <property type="project" value="InterPro"/>
</dbReference>
<comment type="caution">
    <text evidence="14">The sequence shown here is derived from an EMBL/GenBank/DDBJ whole genome shotgun (WGS) entry which is preliminary data.</text>
</comment>
<gene>
    <name evidence="14" type="ORF">OSB04_014611</name>
</gene>
<accession>A0AA38WJC0</accession>
<evidence type="ECO:0000256" key="10">
    <source>
        <dbReference type="ARBA" id="ARBA00023136"/>
    </source>
</evidence>
<dbReference type="InterPro" id="IPR001128">
    <property type="entry name" value="Cyt_P450"/>
</dbReference>
<dbReference type="Gene3D" id="1.10.630.10">
    <property type="entry name" value="Cytochrome P450"/>
    <property type="match status" value="1"/>
</dbReference>
<dbReference type="InterPro" id="IPR002401">
    <property type="entry name" value="Cyt_P450_E_grp-I"/>
</dbReference>
<dbReference type="Proteomes" id="UP001172457">
    <property type="component" value="Chromosome 4"/>
</dbReference>
<keyword evidence="13" id="KW-0732">Signal</keyword>
<dbReference type="PANTHER" id="PTHR47943">
    <property type="entry name" value="CYTOCHROME P450 93A3-LIKE"/>
    <property type="match status" value="1"/>
</dbReference>
<evidence type="ECO:0000256" key="7">
    <source>
        <dbReference type="ARBA" id="ARBA00023002"/>
    </source>
</evidence>
<name>A0AA38WJC0_9ASTR</name>
<dbReference type="CDD" id="cd11072">
    <property type="entry name" value="CYP71-like"/>
    <property type="match status" value="1"/>
</dbReference>
<keyword evidence="8 11" id="KW-0408">Iron</keyword>
<keyword evidence="9 12" id="KW-0503">Monooxygenase</keyword>
<keyword evidence="10" id="KW-0472">Membrane</keyword>
<dbReference type="PRINTS" id="PR00385">
    <property type="entry name" value="P450"/>
</dbReference>
<organism evidence="14 15">
    <name type="scientific">Centaurea solstitialis</name>
    <name type="common">yellow star-thistle</name>
    <dbReference type="NCBI Taxonomy" id="347529"/>
    <lineage>
        <taxon>Eukaryota</taxon>
        <taxon>Viridiplantae</taxon>
        <taxon>Streptophyta</taxon>
        <taxon>Embryophyta</taxon>
        <taxon>Tracheophyta</taxon>
        <taxon>Spermatophyta</taxon>
        <taxon>Magnoliopsida</taxon>
        <taxon>eudicotyledons</taxon>
        <taxon>Gunneridae</taxon>
        <taxon>Pentapetalae</taxon>
        <taxon>asterids</taxon>
        <taxon>campanulids</taxon>
        <taxon>Asterales</taxon>
        <taxon>Asteraceae</taxon>
        <taxon>Carduoideae</taxon>
        <taxon>Cardueae</taxon>
        <taxon>Centaureinae</taxon>
        <taxon>Centaurea</taxon>
    </lineage>
</organism>
<dbReference type="SUPFAM" id="SSF48264">
    <property type="entry name" value="Cytochrome P450"/>
    <property type="match status" value="1"/>
</dbReference>
<comment type="pathway">
    <text evidence="3">Secondary metabolite biosynthesis; terpenoid biosynthesis.</text>
</comment>